<dbReference type="PROSITE" id="PS50097">
    <property type="entry name" value="BTB"/>
    <property type="match status" value="1"/>
</dbReference>
<dbReference type="GO" id="GO:0030163">
    <property type="term" value="P:protein catabolic process"/>
    <property type="evidence" value="ECO:0007669"/>
    <property type="project" value="UniProtKB-ARBA"/>
</dbReference>
<dbReference type="CDD" id="cd00121">
    <property type="entry name" value="MATH"/>
    <property type="match status" value="1"/>
</dbReference>
<dbReference type="AlphaFoldDB" id="A0A9N9GZG6"/>
<dbReference type="CDD" id="cd14733">
    <property type="entry name" value="BACK"/>
    <property type="match status" value="1"/>
</dbReference>
<dbReference type="PANTHER" id="PTHR24413">
    <property type="entry name" value="SPECKLE-TYPE POZ PROTEIN"/>
    <property type="match status" value="1"/>
</dbReference>
<dbReference type="SUPFAM" id="SSF54695">
    <property type="entry name" value="POZ domain"/>
    <property type="match status" value="1"/>
</dbReference>
<dbReference type="Pfam" id="PF00651">
    <property type="entry name" value="BTB"/>
    <property type="match status" value="2"/>
</dbReference>
<dbReference type="InterPro" id="IPR011333">
    <property type="entry name" value="SKP1/BTB/POZ_sf"/>
</dbReference>
<organism evidence="2 3">
    <name type="scientific">Ambispora gerdemannii</name>
    <dbReference type="NCBI Taxonomy" id="144530"/>
    <lineage>
        <taxon>Eukaryota</taxon>
        <taxon>Fungi</taxon>
        <taxon>Fungi incertae sedis</taxon>
        <taxon>Mucoromycota</taxon>
        <taxon>Glomeromycotina</taxon>
        <taxon>Glomeromycetes</taxon>
        <taxon>Archaeosporales</taxon>
        <taxon>Ambisporaceae</taxon>
        <taxon>Ambispora</taxon>
    </lineage>
</organism>
<comment type="caution">
    <text evidence="2">The sequence shown here is derived from an EMBL/GenBank/DDBJ whole genome shotgun (WGS) entry which is preliminary data.</text>
</comment>
<dbReference type="InterPro" id="IPR002083">
    <property type="entry name" value="MATH/TRAF_dom"/>
</dbReference>
<dbReference type="SUPFAM" id="SSF49599">
    <property type="entry name" value="TRAF domain-like"/>
    <property type="match status" value="1"/>
</dbReference>
<protein>
    <submittedName>
        <fullName evidence="2">10613_t:CDS:1</fullName>
    </submittedName>
</protein>
<accession>A0A9N9GZG6</accession>
<dbReference type="Proteomes" id="UP000789831">
    <property type="component" value="Unassembled WGS sequence"/>
</dbReference>
<dbReference type="InterPro" id="IPR000210">
    <property type="entry name" value="BTB/POZ_dom"/>
</dbReference>
<sequence>MTESKHEFKSIHQFVLNKNSLGTKTIYSPLLIAPSNLFWQLIFTQRLNPQTSAANPAYCSLFLYAVADKLEIQNPSMTLLRRKNIKARLFIKNLRNEYLTSGEIEDKYSYDAPNWGWNNFFRFSKLPSTFIIGVEFNVGIHYEQCITAKVYQENAELKEAWINDLNNPNTSDVKFVVGNQQFYASSKILVTRSNYFGALLKNCWAEHKTTSSSLGEVEKSTIPNAKRAFRLSSILKKRDKKISKKREFEYEINVSETDPKLFLQVLKYLYVGDITIKNDTSSKDAIDLYEIADKYLLDELRSQAQGYIIYLLTVENAAEILFSSAHQWPELKEEVKKFVVKNFAEIAKSPGYQHIVANRDDYPSFLELNNEIFLDLHCRS</sequence>
<name>A0A9N9GZG6_9GLOM</name>
<dbReference type="Gene3D" id="2.60.210.10">
    <property type="entry name" value="Apoptosis, Tumor Necrosis Factor Receptor Associated Protein 2, Chain A"/>
    <property type="match status" value="1"/>
</dbReference>
<evidence type="ECO:0000313" key="2">
    <source>
        <dbReference type="EMBL" id="CAG8636272.1"/>
    </source>
</evidence>
<feature type="domain" description="BTB" evidence="1">
    <location>
        <begin position="171"/>
        <end position="278"/>
    </location>
</feature>
<reference evidence="2" key="1">
    <citation type="submission" date="2021-06" db="EMBL/GenBank/DDBJ databases">
        <authorList>
            <person name="Kallberg Y."/>
            <person name="Tangrot J."/>
            <person name="Rosling A."/>
        </authorList>
    </citation>
    <scope>NUCLEOTIDE SEQUENCE</scope>
    <source>
        <strain evidence="2">MT106</strain>
    </source>
</reference>
<evidence type="ECO:0000313" key="3">
    <source>
        <dbReference type="Proteomes" id="UP000789831"/>
    </source>
</evidence>
<evidence type="ECO:0000259" key="1">
    <source>
        <dbReference type="PROSITE" id="PS50097"/>
    </source>
</evidence>
<dbReference type="Gene3D" id="3.30.710.10">
    <property type="entry name" value="Potassium Channel Kv1.1, Chain A"/>
    <property type="match status" value="1"/>
</dbReference>
<keyword evidence="3" id="KW-1185">Reference proteome</keyword>
<proteinExistence type="predicted"/>
<dbReference type="InterPro" id="IPR008974">
    <property type="entry name" value="TRAF-like"/>
</dbReference>
<dbReference type="OrthoDB" id="6359816at2759"/>
<dbReference type="SMART" id="SM00225">
    <property type="entry name" value="BTB"/>
    <property type="match status" value="1"/>
</dbReference>
<gene>
    <name evidence="2" type="ORF">AGERDE_LOCUS10756</name>
</gene>
<dbReference type="EMBL" id="CAJVPL010003652">
    <property type="protein sequence ID" value="CAG8636272.1"/>
    <property type="molecule type" value="Genomic_DNA"/>
</dbReference>